<dbReference type="InterPro" id="IPR050538">
    <property type="entry name" value="MAP_kinase_kinase_kinase"/>
</dbReference>
<keyword evidence="2" id="KW-0808">Transferase</keyword>
<dbReference type="GO" id="GO:0005524">
    <property type="term" value="F:ATP binding"/>
    <property type="evidence" value="ECO:0007669"/>
    <property type="project" value="UniProtKB-UniRule"/>
</dbReference>
<dbReference type="SUPFAM" id="SSF56112">
    <property type="entry name" value="Protein kinase-like (PK-like)"/>
    <property type="match status" value="1"/>
</dbReference>
<dbReference type="GO" id="GO:0000196">
    <property type="term" value="P:cell integrity MAPK cascade"/>
    <property type="evidence" value="ECO:0007669"/>
    <property type="project" value="UniProtKB-ARBA"/>
</dbReference>
<feature type="compositionally biased region" description="Low complexity" evidence="7">
    <location>
        <begin position="610"/>
        <end position="625"/>
    </location>
</feature>
<feature type="compositionally biased region" description="Polar residues" evidence="7">
    <location>
        <begin position="794"/>
        <end position="808"/>
    </location>
</feature>
<dbReference type="GO" id="GO:0004709">
    <property type="term" value="F:MAP kinase kinase kinase activity"/>
    <property type="evidence" value="ECO:0007669"/>
    <property type="project" value="UniProtKB-ARBA"/>
</dbReference>
<dbReference type="InterPro" id="IPR008271">
    <property type="entry name" value="Ser/Thr_kinase_AS"/>
</dbReference>
<dbReference type="Proteomes" id="UP000807306">
    <property type="component" value="Unassembled WGS sequence"/>
</dbReference>
<feature type="compositionally biased region" description="Polar residues" evidence="7">
    <location>
        <begin position="534"/>
        <end position="553"/>
    </location>
</feature>
<evidence type="ECO:0000256" key="6">
    <source>
        <dbReference type="PROSITE-ProRule" id="PRU10141"/>
    </source>
</evidence>
<sequence length="1400" mass="152230">MTDYARTNKKFFVSNPDNEEESPRTRQHNIRRQPQPLPYQHHRPSPSQPTFLDTDLQVPPLKSTSSTYHHQYHPPLSPASSASPPADELAPPPANPSLHHISSSPDVQLRLDNQTLPLSMHDPPGYHDQLTSPPATSRRGASTSRLFGALRPPFGSRPITRSPAAEAPRHIRTSPTAPPQDVASPSSLPSSTSTTSSLSPEKSILVTSDSERYVTVTIGTAKSAAQIRELILTKLNIFTEDEHHPFSIYRTEIGNVALGEALSNERLWALCRDQGDSKGTLKFFVSVTGAPVHDLPSQQLTQPLESYHVPPMMTQIAPLRPRRRSLTRSRNGSFSSQSDIVPIEGGYEPDLDIPHREHKPSSRSQVTPSSVLSPPNSAGQPRRRPSAHVPPRPGSPLVPDQSSGSPGERSWAQARKDNFAPNYPIPGVPPPLSPTSNSFLDESLLDRYPPHTRSGSDAAAEADILKSAGEQPTDTMIKPSRPRDIPPVGKMRSEPSRENMRGAYARKTYDEEDPDWEPVPNQAGWTGDDPDRASSVSTVSRNARPSTGNSKQRPASPYHTRPFTAGRVQPAASPMMADSRAASQPRSGRQPLTPGFLPAWKAPDSGTRATKLPTTLSTPYTPSLKRNNAKSMDNLKGSPTATTRRPQLPTRPGGNIGYTPSNSSMSSSGTPKSYEPPRGSFNRPLVPHATPEFNSHSTGTRGYPSNSLMSTSGLDPYQRPSSALGDSATSPVYGSSRMQSPTNGYLESGDSARSPRAPSPHRPFHSHAVGPRPRPTNNSGDRSDRSSDIPSGPENSTPPRTPVSPQSHGSDHQNGLIVEPSSPSSVENPMIRDNRSSEMTLRPEDKVRVSKLLGTDLLGSQQSTIPTPHLPPPLAATKSYEEEEEESDFSGNTWIVPPGSKSPRPPLTVQIDSGTPTPSSSSNTVTTTSNRPPLPSDSSSTAHLAPNRSRRPDSSFVDADSDSWAPRPPPENIYEHLEKFFPKHDLDKPVIEASSGDTSPTSLEPSAALPSHTSSSTAAALASAAAATATAMPAATIVHPAPPIVEEKGRIHRGKKSIRIVAQEHKKKIDRSSRASDTYTNMMRKRSTKLWGSKLEEVTTGQARNASSSPDSPSGGPTTFKWVRGELIGKGTYGRVYLALNATTGEMIAVKQVELPQTASDKADSRQHMVVQALKSESETLRDLDHPNIVQYLGFEETPTNLSIFLEYVPGGSVGSCLLKHGKFEDNVTRSFTAQILGGLEYLHSKGILHRDLKADNILVEMTGVCKISDFGISKRTDDMQGGAFTAMQGTVFWMAPEVINTQKSGYNNKIDIWSVGCVVLEMWAGMRPWNGEEMLAVMFKLYQSKQPPPVPEDIVLSPEADDFRRRCFAINPDDRPSAAELRRHPYLSVPPDWIFNGFT</sequence>
<feature type="region of interest" description="Disordered" evidence="7">
    <location>
        <begin position="989"/>
        <end position="1011"/>
    </location>
</feature>
<evidence type="ECO:0000313" key="9">
    <source>
        <dbReference type="EMBL" id="KAF9535368.1"/>
    </source>
</evidence>
<feature type="domain" description="Protein kinase" evidence="8">
    <location>
        <begin position="1122"/>
        <end position="1388"/>
    </location>
</feature>
<feature type="region of interest" description="Disordered" evidence="7">
    <location>
        <begin position="116"/>
        <end position="203"/>
    </location>
</feature>
<dbReference type="Gene3D" id="1.10.510.10">
    <property type="entry name" value="Transferase(Phosphotransferase) domain 1"/>
    <property type="match status" value="1"/>
</dbReference>
<feature type="compositionally biased region" description="Low complexity" evidence="7">
    <location>
        <begin position="818"/>
        <end position="827"/>
    </location>
</feature>
<feature type="compositionally biased region" description="Basic and acidic residues" evidence="7">
    <location>
        <begin position="491"/>
        <end position="500"/>
    </location>
</feature>
<dbReference type="InterPro" id="IPR000719">
    <property type="entry name" value="Prot_kinase_dom"/>
</dbReference>
<dbReference type="PROSITE" id="PS00108">
    <property type="entry name" value="PROTEIN_KINASE_ST"/>
    <property type="match status" value="1"/>
</dbReference>
<dbReference type="PANTHER" id="PTHR48016:SF48">
    <property type="entry name" value="SERINE_THREONINE-PROTEIN KINASE BCK1_SLK1_SSP31"/>
    <property type="match status" value="1"/>
</dbReference>
<dbReference type="Pfam" id="PF00069">
    <property type="entry name" value="Pkinase"/>
    <property type="match status" value="1"/>
</dbReference>
<feature type="compositionally biased region" description="Polar residues" evidence="7">
    <location>
        <begin position="692"/>
        <end position="713"/>
    </location>
</feature>
<gene>
    <name evidence="9" type="ORF">CPB83DRAFT_5940</name>
</gene>
<feature type="compositionally biased region" description="Basic and acidic residues" evidence="7">
    <location>
        <begin position="830"/>
        <end position="848"/>
    </location>
</feature>
<dbReference type="FunFam" id="3.30.200.20:FF:000387">
    <property type="entry name" value="Serine/threonine-protein kinase STE11"/>
    <property type="match status" value="1"/>
</dbReference>
<dbReference type="InterPro" id="IPR011009">
    <property type="entry name" value="Kinase-like_dom_sf"/>
</dbReference>
<dbReference type="EMBL" id="MU157824">
    <property type="protein sequence ID" value="KAF9535368.1"/>
    <property type="molecule type" value="Genomic_DNA"/>
</dbReference>
<keyword evidence="3 6" id="KW-0547">Nucleotide-binding</keyword>
<feature type="region of interest" description="Disordered" evidence="7">
    <location>
        <begin position="315"/>
        <end position="971"/>
    </location>
</feature>
<reference evidence="9" key="1">
    <citation type="submission" date="2020-11" db="EMBL/GenBank/DDBJ databases">
        <authorList>
            <consortium name="DOE Joint Genome Institute"/>
            <person name="Ahrendt S."/>
            <person name="Riley R."/>
            <person name="Andreopoulos W."/>
            <person name="Labutti K."/>
            <person name="Pangilinan J."/>
            <person name="Ruiz-Duenas F.J."/>
            <person name="Barrasa J.M."/>
            <person name="Sanchez-Garcia M."/>
            <person name="Camarero S."/>
            <person name="Miyauchi S."/>
            <person name="Serrano A."/>
            <person name="Linde D."/>
            <person name="Babiker R."/>
            <person name="Drula E."/>
            <person name="Ayuso-Fernandez I."/>
            <person name="Pacheco R."/>
            <person name="Padilla G."/>
            <person name="Ferreira P."/>
            <person name="Barriuso J."/>
            <person name="Kellner H."/>
            <person name="Castanera R."/>
            <person name="Alfaro M."/>
            <person name="Ramirez L."/>
            <person name="Pisabarro A.G."/>
            <person name="Kuo A."/>
            <person name="Tritt A."/>
            <person name="Lipzen A."/>
            <person name="He G."/>
            <person name="Yan M."/>
            <person name="Ng V."/>
            <person name="Cullen D."/>
            <person name="Martin F."/>
            <person name="Rosso M.-N."/>
            <person name="Henrissat B."/>
            <person name="Hibbett D."/>
            <person name="Martinez A.T."/>
            <person name="Grigoriev I.V."/>
        </authorList>
    </citation>
    <scope>NUCLEOTIDE SEQUENCE</scope>
    <source>
        <strain evidence="9">CBS 506.95</strain>
    </source>
</reference>
<evidence type="ECO:0000256" key="4">
    <source>
        <dbReference type="ARBA" id="ARBA00022777"/>
    </source>
</evidence>
<dbReference type="PANTHER" id="PTHR48016">
    <property type="entry name" value="MAP KINASE KINASE KINASE SSK2-RELATED-RELATED"/>
    <property type="match status" value="1"/>
</dbReference>
<feature type="compositionally biased region" description="Polar residues" evidence="7">
    <location>
        <begin position="727"/>
        <end position="745"/>
    </location>
</feature>
<evidence type="ECO:0000256" key="1">
    <source>
        <dbReference type="ARBA" id="ARBA00006529"/>
    </source>
</evidence>
<dbReference type="SMART" id="SM00220">
    <property type="entry name" value="S_TKc"/>
    <property type="match status" value="1"/>
</dbReference>
<comment type="caution">
    <text evidence="9">The sequence shown here is derived from an EMBL/GenBank/DDBJ whole genome shotgun (WGS) entry which is preliminary data.</text>
</comment>
<accession>A0A9P6JWR9</accession>
<feature type="compositionally biased region" description="Pro residues" evidence="7">
    <location>
        <begin position="423"/>
        <end position="433"/>
    </location>
</feature>
<dbReference type="PROSITE" id="PS00107">
    <property type="entry name" value="PROTEIN_KINASE_ATP"/>
    <property type="match status" value="1"/>
</dbReference>
<dbReference type="FunFam" id="1.10.510.10:FF:000182">
    <property type="entry name" value="MAP kinase kinase kinase mkh1"/>
    <property type="match status" value="1"/>
</dbReference>
<dbReference type="InterPro" id="IPR017441">
    <property type="entry name" value="Protein_kinase_ATP_BS"/>
</dbReference>
<dbReference type="OrthoDB" id="266718at2759"/>
<keyword evidence="4" id="KW-0418">Kinase</keyword>
<name>A0A9P6JWR9_9AGAR</name>
<evidence type="ECO:0000259" key="8">
    <source>
        <dbReference type="PROSITE" id="PS50011"/>
    </source>
</evidence>
<feature type="compositionally biased region" description="Low complexity" evidence="7">
    <location>
        <begin position="1107"/>
        <end position="1117"/>
    </location>
</feature>
<evidence type="ECO:0000313" key="10">
    <source>
        <dbReference type="Proteomes" id="UP000807306"/>
    </source>
</evidence>
<feature type="region of interest" description="Disordered" evidence="7">
    <location>
        <begin position="1098"/>
        <end position="1118"/>
    </location>
</feature>
<feature type="compositionally biased region" description="Low complexity" evidence="7">
    <location>
        <begin position="913"/>
        <end position="931"/>
    </location>
</feature>
<feature type="compositionally biased region" description="Low complexity" evidence="7">
    <location>
        <begin position="184"/>
        <end position="200"/>
    </location>
</feature>
<feature type="compositionally biased region" description="Low complexity" evidence="7">
    <location>
        <begin position="78"/>
        <end position="89"/>
    </location>
</feature>
<keyword evidence="10" id="KW-1185">Reference proteome</keyword>
<feature type="compositionally biased region" description="Polar residues" evidence="7">
    <location>
        <begin position="129"/>
        <end position="145"/>
    </location>
</feature>
<feature type="region of interest" description="Disordered" evidence="7">
    <location>
        <begin position="1"/>
        <end position="103"/>
    </location>
</feature>
<feature type="binding site" evidence="6">
    <location>
        <position position="1151"/>
    </location>
    <ligand>
        <name>ATP</name>
        <dbReference type="ChEBI" id="CHEBI:30616"/>
    </ligand>
</feature>
<comment type="similarity">
    <text evidence="1">Belongs to the protein kinase superfamily. STE Ser/Thr protein kinase family. MAP kinase kinase kinase subfamily.</text>
</comment>
<organism evidence="9 10">
    <name type="scientific">Crepidotus variabilis</name>
    <dbReference type="NCBI Taxonomy" id="179855"/>
    <lineage>
        <taxon>Eukaryota</taxon>
        <taxon>Fungi</taxon>
        <taxon>Dikarya</taxon>
        <taxon>Basidiomycota</taxon>
        <taxon>Agaricomycotina</taxon>
        <taxon>Agaricomycetes</taxon>
        <taxon>Agaricomycetidae</taxon>
        <taxon>Agaricales</taxon>
        <taxon>Agaricineae</taxon>
        <taxon>Crepidotaceae</taxon>
        <taxon>Crepidotus</taxon>
    </lineage>
</organism>
<dbReference type="CDD" id="cd06629">
    <property type="entry name" value="STKc_Bck1_like"/>
    <property type="match status" value="1"/>
</dbReference>
<feature type="compositionally biased region" description="Polar residues" evidence="7">
    <location>
        <begin position="362"/>
        <end position="379"/>
    </location>
</feature>
<proteinExistence type="inferred from homology"/>
<protein>
    <recommendedName>
        <fullName evidence="8">Protein kinase domain-containing protein</fullName>
    </recommendedName>
</protein>
<dbReference type="PROSITE" id="PS50011">
    <property type="entry name" value="PROTEIN_KINASE_DOM"/>
    <property type="match status" value="1"/>
</dbReference>
<evidence type="ECO:0000256" key="2">
    <source>
        <dbReference type="ARBA" id="ARBA00022679"/>
    </source>
</evidence>
<evidence type="ECO:0000256" key="5">
    <source>
        <dbReference type="ARBA" id="ARBA00022840"/>
    </source>
</evidence>
<evidence type="ECO:0000256" key="3">
    <source>
        <dbReference type="ARBA" id="ARBA00022741"/>
    </source>
</evidence>
<feature type="compositionally biased region" description="Polar residues" evidence="7">
    <location>
        <begin position="995"/>
        <end position="1004"/>
    </location>
</feature>
<keyword evidence="5 6" id="KW-0067">ATP-binding</keyword>
<evidence type="ECO:0000256" key="7">
    <source>
        <dbReference type="SAM" id="MobiDB-lite"/>
    </source>
</evidence>